<name>A0ABD1N7V8_9FABA</name>
<dbReference type="InterPro" id="IPR029047">
    <property type="entry name" value="HSP70_peptide-bd_sf"/>
</dbReference>
<dbReference type="Gene3D" id="2.60.34.10">
    <property type="entry name" value="Substrate Binding Domain Of DNAk, Chain A, domain 1"/>
    <property type="match status" value="1"/>
</dbReference>
<keyword evidence="2" id="KW-0067">ATP-binding</keyword>
<sequence>MVSASSESQLAYLHGVEVSKPKRHVSTVTRPHLGLRHGTIDDLAHLASTPTISPSAIAPLGIEPPKRHVSTVTRPHLGLRHGTIDDLAHLASTPTSFSLPHSFFFTFYYCSIEIAWEKLKKVLSPNPEVALNIECLMDEKDIGPFHGPQKSKARIKVQLNLHGIISIESSTLVEELVSETIENVTENNIDNKCESPNHFADGTTQDEAKGRLHVPVSENIYGGMTKAEILEAQEKELWLAH</sequence>
<dbReference type="InterPro" id="IPR013126">
    <property type="entry name" value="Hsp_70_fam"/>
</dbReference>
<keyword evidence="1" id="KW-0547">Nucleotide-binding</keyword>
<organism evidence="3 4">
    <name type="scientific">Flemingia macrophylla</name>
    <dbReference type="NCBI Taxonomy" id="520843"/>
    <lineage>
        <taxon>Eukaryota</taxon>
        <taxon>Viridiplantae</taxon>
        <taxon>Streptophyta</taxon>
        <taxon>Embryophyta</taxon>
        <taxon>Tracheophyta</taxon>
        <taxon>Spermatophyta</taxon>
        <taxon>Magnoliopsida</taxon>
        <taxon>eudicotyledons</taxon>
        <taxon>Gunneridae</taxon>
        <taxon>Pentapetalae</taxon>
        <taxon>rosids</taxon>
        <taxon>fabids</taxon>
        <taxon>Fabales</taxon>
        <taxon>Fabaceae</taxon>
        <taxon>Papilionoideae</taxon>
        <taxon>50 kb inversion clade</taxon>
        <taxon>NPAAA clade</taxon>
        <taxon>indigoferoid/millettioid clade</taxon>
        <taxon>Phaseoleae</taxon>
        <taxon>Flemingia</taxon>
    </lineage>
</organism>
<protein>
    <submittedName>
        <fullName evidence="3">Uncharacterized protein</fullName>
    </submittedName>
</protein>
<reference evidence="3 4" key="1">
    <citation type="submission" date="2024-08" db="EMBL/GenBank/DDBJ databases">
        <title>Insights into the chromosomal genome structure of Flemingia macrophylla.</title>
        <authorList>
            <person name="Ding Y."/>
            <person name="Zhao Y."/>
            <person name="Bi W."/>
            <person name="Wu M."/>
            <person name="Zhao G."/>
            <person name="Gong Y."/>
            <person name="Li W."/>
            <person name="Zhang P."/>
        </authorList>
    </citation>
    <scope>NUCLEOTIDE SEQUENCE [LARGE SCALE GENOMIC DNA]</scope>
    <source>
        <strain evidence="3">DYQJB</strain>
        <tissue evidence="3">Leaf</tissue>
    </source>
</reference>
<proteinExistence type="predicted"/>
<gene>
    <name evidence="3" type="ORF">Fmac_004550</name>
</gene>
<evidence type="ECO:0000256" key="1">
    <source>
        <dbReference type="ARBA" id="ARBA00022741"/>
    </source>
</evidence>
<dbReference type="PANTHER" id="PTHR45639:SF10">
    <property type="entry name" value="HEAT SHOCK 70 KDA PROTEIN 16 ISOFORM X1"/>
    <property type="match status" value="1"/>
</dbReference>
<comment type="caution">
    <text evidence="3">The sequence shown here is derived from an EMBL/GenBank/DDBJ whole genome shotgun (WGS) entry which is preliminary data.</text>
</comment>
<evidence type="ECO:0000256" key="2">
    <source>
        <dbReference type="ARBA" id="ARBA00022840"/>
    </source>
</evidence>
<keyword evidence="4" id="KW-1185">Reference proteome</keyword>
<evidence type="ECO:0000313" key="3">
    <source>
        <dbReference type="EMBL" id="KAL2343265.1"/>
    </source>
</evidence>
<accession>A0ABD1N7V8</accession>
<dbReference type="Proteomes" id="UP001603857">
    <property type="component" value="Unassembled WGS sequence"/>
</dbReference>
<evidence type="ECO:0000313" key="4">
    <source>
        <dbReference type="Proteomes" id="UP001603857"/>
    </source>
</evidence>
<dbReference type="GO" id="GO:0005524">
    <property type="term" value="F:ATP binding"/>
    <property type="evidence" value="ECO:0007669"/>
    <property type="project" value="UniProtKB-KW"/>
</dbReference>
<dbReference type="AlphaFoldDB" id="A0ABD1N7V8"/>
<dbReference type="EMBL" id="JBGMDY010000002">
    <property type="protein sequence ID" value="KAL2343265.1"/>
    <property type="molecule type" value="Genomic_DNA"/>
</dbReference>
<dbReference type="PANTHER" id="PTHR45639">
    <property type="entry name" value="HSC70CB, ISOFORM G-RELATED"/>
    <property type="match status" value="1"/>
</dbReference>